<evidence type="ECO:0000256" key="3">
    <source>
        <dbReference type="SAM" id="Phobius"/>
    </source>
</evidence>
<reference evidence="4 5" key="1">
    <citation type="submission" date="2023-08" db="EMBL/GenBank/DDBJ databases">
        <title>A Necator americanus chromosomal reference genome.</title>
        <authorList>
            <person name="Ilik V."/>
            <person name="Petrzelkova K.J."/>
            <person name="Pardy F."/>
            <person name="Fuh T."/>
            <person name="Niatou-Singa F.S."/>
            <person name="Gouil Q."/>
            <person name="Baker L."/>
            <person name="Ritchie M.E."/>
            <person name="Jex A.R."/>
            <person name="Gazzola D."/>
            <person name="Li H."/>
            <person name="Toshio Fujiwara R."/>
            <person name="Zhan B."/>
            <person name="Aroian R.V."/>
            <person name="Pafco B."/>
            <person name="Schwarz E.M."/>
        </authorList>
    </citation>
    <scope>NUCLEOTIDE SEQUENCE [LARGE SCALE GENOMIC DNA]</scope>
    <source>
        <strain evidence="4 5">Aroian</strain>
        <tissue evidence="4">Whole animal</tissue>
    </source>
</reference>
<feature type="compositionally biased region" description="Pro residues" evidence="2">
    <location>
        <begin position="656"/>
        <end position="667"/>
    </location>
</feature>
<keyword evidence="3" id="KW-0472">Membrane</keyword>
<dbReference type="Proteomes" id="UP001303046">
    <property type="component" value="Unassembled WGS sequence"/>
</dbReference>
<sequence>MKKAVKWFFTGAAVVIVLAIIGLVLGLVLGRKNKEPEPEEPETKVMYFAMHLADEEPKSRMGLQLPEVKEKCSLKTNVDNVRQSISSMTDLNQLYSFILFTDEVKTTSPMKSDEAISKLNTLRSETQQSAFSQASVMKEFIKRKRGNDRLVYFIPCSFQYRNDDADVKKFVEEMKKAGIRDEVLIVSNTQPVQVVNEVFEVSNGNAAGYDTANIAQKISDFGHGVERTTTSPPPIRTTQKIVPTPAKTTSESPRPPPAPTSGPSSGMRCLFVADLYNYGNDVDAYENELLFLSELAHDFLKGKLQSSVALWVYGFTNYPKSPDLSKTHRNYENFVTELRNVVYTNIKDPLTTGRAIEVLNKLQDNAKRANCLVFFSAQENTKLLPMLDPQNANFERIVAVGFNSTDLNEVVGDRGTAVPVPRYYLDGHVQNVLDAIYGRYVPETTEEPETTPKPLPSTTLKPIKTTELPAGKMRCLLVGDMYNFGKEENHYEIEHRFLVLLGYDFFEKLPQSSLGLWAYGYTRYSKSPNLDKMNRNYEEFINDMENMEYTHTNDPLTTAGAIQILNKIEDKANRVNCLVFFSSQQNTRALPVLNPKKNFERIVAVGFNDTDLSGVVGQSGTAVRVPYHYLDGHVQNVLDAIMGKYVPETTEEPRTTPRPRPPTPPKPIQTTESPTTEMRCMFVGDMINLGKESEHYDVEADLIAKVGYDFFEEPEGLNAGLWAYGYTNFSRSVDSTLEKMRKNLTEFLNDLRKMNYVYIENPITTERAIEAINEMHDGKNRVNCLVFFTSQVDTTTLPRINPKYVKFDKVVAVGFVGRDVSHIVPENGIPLEIPYNFLDFHVSRIVDAIMGRYKPPPTQRPLTSTVIPTTTSQVPALKPIKCVFVGDLFNFEDDVDAYYEESELINKVGHDLFDVYPNVAIGFWAYGHTNISKSPNVALENMRKKYDYFMIDLMDMEYIKTDKPTSTAKAIEKLNALRDPQKRANCMVFFSAQQDTTQLPKLNPISMGLERIVAIGFNSTDLNGVVADNGVALSVPYHYLEDDVNLIIDAILGRYKPTTTFDPSKTTTTKKPSNVSTPKVPSTTTTTAKKSTTTAKPAPIRHDCLFVGDLYNYGDNVDSYDLEGDLIHKVGHDLFDRSPHSSIGLWAYGYTNFSKSVETSLEKMRGKLDDFVNDLRLMEYFKIQDPVTTVNAIEKLNEVQDPKGRANCLVFFSAKQNTKFLPLLYPNHMNLDRIIAVGLNNTNLDRVVTKQQVALSIPLNHLDEDVQIIVDAIMGTYKPTSTLKPTTPPPKPSTTLKPTTAPPKPSTTSAKPTKPPNTPECLFVGDLYNYGDDVDSYDLEGDLIHKVGHDLFDRSPHSSIGLWAYGYTNFSKSAETSLEKMRGKLDDFVNDLRLMEYFKIQDPLTTVNAIEKLNEVQDPKGRANCLVFFSAKQNTKFLPLLYPNHMNLDRIIAVGLNNTNLDRVVTKQQVALSIPLNHLDEDVQIIVDAIMGTYKPTSTLKPTTAPPKPTTTLKPTTAPPKPSTTSAKPTKPPNTPECLFVGDLYNYGDDVDSYDLVGRLPVVKAKLALARCLVWGKSLFATPAYTLPQYPTHWALPSQTSDGMATGERQSNLRLLRSSLILDQGDTRTTRNGDCLRLCTYNVRTVSTDADLYALLGAAERIKFHVIALQAKLGKPTEEEYRIGRFGLGDRNENGNRLAELLSAARLFHENSLCMKKDHRRWTFESPNGATRTEIDHILTNRRWCLPDVSVIPSLCSNSDHRLLRAKMRLSHTMEKNICYRQRRRKEVVYDDCVLEDSLSQGDWHIEEDPNVDYEMLLRGLRACAERASKPRTTNLGRISKTTKELLERRRALRRDPNTSHIERQKKILEAAQRRTSLKRCRRDLREYNIPLTTLLSEDGTRTSSRREVEIITERFYSNLFRSSTAVSSPIIPTGEAPPRILPSEYESLEGDLIHKVGHDLFDRSPHSSIGLWAYGYTNFSKSVETSLEKMRGKLDDFVNDLRLMEYFKIQDPVTTVNAIEKLNEVQDPKGRANCLVFFSAKQNTKFLPLLYPNHMNLDRIIAVGLNNTNLDRVVTKQQVALSIPLNHLDEDVQIIVDAIMGTYKPTSTLKPTTAPPKPTTTLKPTTAPPKPSTTSAKPTPPPNALECLFVGDLYNYGENVDEYEREARFISTVVHDFFEEPLGYSAGLWAYGFSKFPKSPDLNRMSFNYDEIKTYLDDIKYTAIVDPLKTSSAVDAINKLKDNGSRANCLVFFSAEMNSTALPKLNPQNKKFKRIVAVGLNDTDLSSVITSDGISVSVPLHPRSEDVKSVIDAIMGRYKPTSKPTTTVLPTTTVIPTTKTVAPSRSPDCLFVGDLYNFEDDENAYEHEAEFIAEVTEKFFDESGSSSAGIWAYGHTDFLKTVNSSLENMSRHHHEFLLQLEKMSYAKTDDPLTTSQAIGAINEMYDTENRINCLVFFSAQEDTRGLPRIEPQHMRLDKVVAVGYNDRNLNDIIPNYGVAISVSKEYEEKDVEHVVRAILRR</sequence>
<evidence type="ECO:0000256" key="1">
    <source>
        <dbReference type="ARBA" id="ARBA00022581"/>
    </source>
</evidence>
<dbReference type="SUPFAM" id="SSF56219">
    <property type="entry name" value="DNase I-like"/>
    <property type="match status" value="1"/>
</dbReference>
<dbReference type="Gene3D" id="3.60.10.10">
    <property type="entry name" value="Endonuclease/exonuclease/phosphatase"/>
    <property type="match status" value="1"/>
</dbReference>
<organism evidence="4 5">
    <name type="scientific">Necator americanus</name>
    <name type="common">Human hookworm</name>
    <dbReference type="NCBI Taxonomy" id="51031"/>
    <lineage>
        <taxon>Eukaryota</taxon>
        <taxon>Metazoa</taxon>
        <taxon>Ecdysozoa</taxon>
        <taxon>Nematoda</taxon>
        <taxon>Chromadorea</taxon>
        <taxon>Rhabditida</taxon>
        <taxon>Rhabditina</taxon>
        <taxon>Rhabditomorpha</taxon>
        <taxon>Strongyloidea</taxon>
        <taxon>Ancylostomatidae</taxon>
        <taxon>Bunostominae</taxon>
        <taxon>Necator</taxon>
    </lineage>
</organism>
<proteinExistence type="predicted"/>
<evidence type="ECO:0008006" key="6">
    <source>
        <dbReference type="Google" id="ProtNLM"/>
    </source>
</evidence>
<keyword evidence="3" id="KW-1133">Transmembrane helix</keyword>
<evidence type="ECO:0000313" key="4">
    <source>
        <dbReference type="EMBL" id="KAK6739143.1"/>
    </source>
</evidence>
<dbReference type="PANTHER" id="PTHR13037">
    <property type="entry name" value="FORMIN"/>
    <property type="match status" value="1"/>
</dbReference>
<feature type="region of interest" description="Disordered" evidence="2">
    <location>
        <begin position="649"/>
        <end position="674"/>
    </location>
</feature>
<feature type="region of interest" description="Disordered" evidence="2">
    <location>
        <begin position="1279"/>
        <end position="1318"/>
    </location>
</feature>
<comment type="caution">
    <text evidence="4">The sequence shown here is derived from an EMBL/GenBank/DDBJ whole genome shotgun (WGS) entry which is preliminary data.</text>
</comment>
<keyword evidence="3" id="KW-0812">Transmembrane</keyword>
<feature type="region of interest" description="Disordered" evidence="2">
    <location>
        <begin position="227"/>
        <end position="264"/>
    </location>
</feature>
<dbReference type="PANTHER" id="PTHR13037:SF24">
    <property type="entry name" value="POLYCOMB PROTEIN PCL-RELATED"/>
    <property type="match status" value="1"/>
</dbReference>
<feature type="transmembrane region" description="Helical" evidence="3">
    <location>
        <begin position="7"/>
        <end position="29"/>
    </location>
</feature>
<dbReference type="InterPro" id="IPR036691">
    <property type="entry name" value="Endo/exonu/phosph_ase_sf"/>
</dbReference>
<feature type="region of interest" description="Disordered" evidence="2">
    <location>
        <begin position="1497"/>
        <end position="1534"/>
    </location>
</feature>
<gene>
    <name evidence="4" type="primary">Necator_chrII.g8715</name>
    <name evidence="4" type="ORF">RB195_020920</name>
</gene>
<feature type="region of interest" description="Disordered" evidence="2">
    <location>
        <begin position="1061"/>
        <end position="1094"/>
    </location>
</feature>
<evidence type="ECO:0000256" key="2">
    <source>
        <dbReference type="SAM" id="MobiDB-lite"/>
    </source>
</evidence>
<accession>A0ABR1CNA3</accession>
<protein>
    <recommendedName>
        <fullName evidence="6">VWFA domain-containing protein</fullName>
    </recommendedName>
</protein>
<evidence type="ECO:0000313" key="5">
    <source>
        <dbReference type="Proteomes" id="UP001303046"/>
    </source>
</evidence>
<keyword evidence="1" id="KW-0945">Host-virus interaction</keyword>
<feature type="region of interest" description="Disordered" evidence="2">
    <location>
        <begin position="2107"/>
        <end position="2142"/>
    </location>
</feature>
<keyword evidence="5" id="KW-1185">Reference proteome</keyword>
<dbReference type="EMBL" id="JAVFWL010000002">
    <property type="protein sequence ID" value="KAK6739143.1"/>
    <property type="molecule type" value="Genomic_DNA"/>
</dbReference>
<name>A0ABR1CNA3_NECAM</name>